<evidence type="ECO:0008006" key="4">
    <source>
        <dbReference type="Google" id="ProtNLM"/>
    </source>
</evidence>
<dbReference type="PANTHER" id="PTHR11440">
    <property type="entry name" value="LECITHIN-CHOLESTEROL ACYLTRANSFERASE-RELATED"/>
    <property type="match status" value="1"/>
</dbReference>
<dbReference type="EMBL" id="BAAABW010000015">
    <property type="protein sequence ID" value="GAA0349240.1"/>
    <property type="molecule type" value="Genomic_DNA"/>
</dbReference>
<evidence type="ECO:0000256" key="1">
    <source>
        <dbReference type="SAM" id="SignalP"/>
    </source>
</evidence>
<gene>
    <name evidence="2" type="ORF">GCM10010319_27500</name>
</gene>
<dbReference type="Pfam" id="PF02450">
    <property type="entry name" value="LCAT"/>
    <property type="match status" value="1"/>
</dbReference>
<name>A0ABP3GLW0_9ACTN</name>
<dbReference type="InterPro" id="IPR029058">
    <property type="entry name" value="AB_hydrolase_fold"/>
</dbReference>
<accession>A0ABP3GLW0</accession>
<keyword evidence="1" id="KW-0732">Signal</keyword>
<keyword evidence="3" id="KW-1185">Reference proteome</keyword>
<dbReference type="InterPro" id="IPR003386">
    <property type="entry name" value="LACT/PDAT_acylTrfase"/>
</dbReference>
<protein>
    <recommendedName>
        <fullName evidence="4">Lysophospholipase-3</fullName>
    </recommendedName>
</protein>
<reference evidence="3" key="1">
    <citation type="journal article" date="2019" name="Int. J. Syst. Evol. Microbiol.">
        <title>The Global Catalogue of Microorganisms (GCM) 10K type strain sequencing project: providing services to taxonomists for standard genome sequencing and annotation.</title>
        <authorList>
            <consortium name="The Broad Institute Genomics Platform"/>
            <consortium name="The Broad Institute Genome Sequencing Center for Infectious Disease"/>
            <person name="Wu L."/>
            <person name="Ma J."/>
        </authorList>
    </citation>
    <scope>NUCLEOTIDE SEQUENCE [LARGE SCALE GENOMIC DNA]</scope>
    <source>
        <strain evidence="3">JCM 4565</strain>
    </source>
</reference>
<dbReference type="SUPFAM" id="SSF53474">
    <property type="entry name" value="alpha/beta-Hydrolases"/>
    <property type="match status" value="1"/>
</dbReference>
<dbReference type="RefSeq" id="WP_344118082.1">
    <property type="nucleotide sequence ID" value="NZ_BAAABW010000015.1"/>
</dbReference>
<evidence type="ECO:0000313" key="3">
    <source>
        <dbReference type="Proteomes" id="UP001500063"/>
    </source>
</evidence>
<dbReference type="Gene3D" id="3.40.50.1820">
    <property type="entry name" value="alpha/beta hydrolase"/>
    <property type="match status" value="1"/>
</dbReference>
<feature type="chain" id="PRO_5047515276" description="Lysophospholipase-3" evidence="1">
    <location>
        <begin position="29"/>
        <end position="429"/>
    </location>
</feature>
<organism evidence="2 3">
    <name type="scientific">Streptomyces blastmyceticus</name>
    <dbReference type="NCBI Taxonomy" id="68180"/>
    <lineage>
        <taxon>Bacteria</taxon>
        <taxon>Bacillati</taxon>
        <taxon>Actinomycetota</taxon>
        <taxon>Actinomycetes</taxon>
        <taxon>Kitasatosporales</taxon>
        <taxon>Streptomycetaceae</taxon>
        <taxon>Streptomyces</taxon>
    </lineage>
</organism>
<feature type="signal peptide" evidence="1">
    <location>
        <begin position="1"/>
        <end position="28"/>
    </location>
</feature>
<evidence type="ECO:0000313" key="2">
    <source>
        <dbReference type="EMBL" id="GAA0349240.1"/>
    </source>
</evidence>
<proteinExistence type="predicted"/>
<sequence>MLGKFWLRFVVAALFVLAVFPDPAGAVAQRPGRTPVVLFPAFHLSKLAVTVDHRAAVPGCPRSGTFEDWYLNDRPGTAFSQVCRDRLLTLRYDARSSRPMATRFSDVPGVHVRLLDYGRTSSAPFYEPLYRALEAHGYVRNADIRVAGYDSRLTPDMGGFLERTRRLVETAYRDSGNRPVHLIGHSNGPLYAQYLLTHTTRAWRDKYIHGFTSVAGNMPGQGLLYSTLFTGLNVQDFGYPTTRENAESSARMYLSAPSSYMSASDPAVFGDREVVVRDDSTGRGYTPRDYPKLFADAGLPVAKEIADHYIGFVKFTDRRSFPYVDVHAERGSGLRTIVGARLARLAPGQLTDDSRFLYRDGDSNQEDLTNEAVGVWRAMPCHRFDLTDNPGVDHFSLPGNRAVLDRLLAHLRVPRGACAPASMSPRPAR</sequence>
<dbReference type="Proteomes" id="UP001500063">
    <property type="component" value="Unassembled WGS sequence"/>
</dbReference>
<comment type="caution">
    <text evidence="2">The sequence shown here is derived from an EMBL/GenBank/DDBJ whole genome shotgun (WGS) entry which is preliminary data.</text>
</comment>